<accession>A0AAW1TVE2</accession>
<keyword evidence="2" id="KW-1185">Reference proteome</keyword>
<proteinExistence type="predicted"/>
<name>A0AAW1TVE2_9CUCU</name>
<evidence type="ECO:0000313" key="2">
    <source>
        <dbReference type="Proteomes" id="UP001431783"/>
    </source>
</evidence>
<organism evidence="1 2">
    <name type="scientific">Henosepilachna vigintioctopunctata</name>
    <dbReference type="NCBI Taxonomy" id="420089"/>
    <lineage>
        <taxon>Eukaryota</taxon>
        <taxon>Metazoa</taxon>
        <taxon>Ecdysozoa</taxon>
        <taxon>Arthropoda</taxon>
        <taxon>Hexapoda</taxon>
        <taxon>Insecta</taxon>
        <taxon>Pterygota</taxon>
        <taxon>Neoptera</taxon>
        <taxon>Endopterygota</taxon>
        <taxon>Coleoptera</taxon>
        <taxon>Polyphaga</taxon>
        <taxon>Cucujiformia</taxon>
        <taxon>Coccinelloidea</taxon>
        <taxon>Coccinellidae</taxon>
        <taxon>Epilachninae</taxon>
        <taxon>Epilachnini</taxon>
        <taxon>Henosepilachna</taxon>
    </lineage>
</organism>
<dbReference type="EMBL" id="JARQZJ010000031">
    <property type="protein sequence ID" value="KAK9874300.1"/>
    <property type="molecule type" value="Genomic_DNA"/>
</dbReference>
<comment type="caution">
    <text evidence="1">The sequence shown here is derived from an EMBL/GenBank/DDBJ whole genome shotgun (WGS) entry which is preliminary data.</text>
</comment>
<gene>
    <name evidence="1" type="ORF">WA026_002652</name>
</gene>
<sequence>MIHRFKLTSDKITYPAIFKNAWFFAYSRLIREFVGVICIYFSNFLCNFQKMDEERITRSAPTTPSSWTRPSYFRTFSNFSKKSTESERIRKLQKYMRIFEEVGAYYNSVIPITRKYEKIVEKADNLLYLNYNSQIINYDYKL</sequence>
<protein>
    <submittedName>
        <fullName evidence="1">Uncharacterized protein</fullName>
    </submittedName>
</protein>
<reference evidence="1 2" key="1">
    <citation type="submission" date="2023-03" db="EMBL/GenBank/DDBJ databases">
        <title>Genome insight into feeding habits of ladybird beetles.</title>
        <authorList>
            <person name="Li H.-S."/>
            <person name="Huang Y.-H."/>
            <person name="Pang H."/>
        </authorList>
    </citation>
    <scope>NUCLEOTIDE SEQUENCE [LARGE SCALE GENOMIC DNA]</scope>
    <source>
        <strain evidence="1">SYSU_2023b</strain>
        <tissue evidence="1">Whole body</tissue>
    </source>
</reference>
<dbReference type="Proteomes" id="UP001431783">
    <property type="component" value="Unassembled WGS sequence"/>
</dbReference>
<evidence type="ECO:0000313" key="1">
    <source>
        <dbReference type="EMBL" id="KAK9874300.1"/>
    </source>
</evidence>
<dbReference type="AlphaFoldDB" id="A0AAW1TVE2"/>